<gene>
    <name evidence="4" type="ORF">SAMN05421872_103266</name>
</gene>
<dbReference type="STRING" id="1045774.SAMN05421872_103266"/>
<feature type="compositionally biased region" description="Low complexity" evidence="2">
    <location>
        <begin position="330"/>
        <end position="356"/>
    </location>
</feature>
<evidence type="ECO:0000259" key="3">
    <source>
        <dbReference type="Pfam" id="PF03816"/>
    </source>
</evidence>
<comment type="similarity">
    <text evidence="1">Belongs to the LytR/CpsA/Psr (LCP) family.</text>
</comment>
<evidence type="ECO:0000313" key="5">
    <source>
        <dbReference type="Proteomes" id="UP000199034"/>
    </source>
</evidence>
<keyword evidence="5" id="KW-1185">Reference proteome</keyword>
<proteinExistence type="inferred from homology"/>
<evidence type="ECO:0000256" key="1">
    <source>
        <dbReference type="ARBA" id="ARBA00006068"/>
    </source>
</evidence>
<reference evidence="5" key="1">
    <citation type="submission" date="2016-10" db="EMBL/GenBank/DDBJ databases">
        <authorList>
            <person name="Varghese N."/>
            <person name="Submissions S."/>
        </authorList>
    </citation>
    <scope>NUCLEOTIDE SEQUENCE [LARGE SCALE GENOMIC DNA]</scope>
    <source>
        <strain evidence="5">CGMCC 4.6858</strain>
    </source>
</reference>
<dbReference type="PANTHER" id="PTHR33392:SF6">
    <property type="entry name" value="POLYISOPRENYL-TEICHOIC ACID--PEPTIDOGLYCAN TEICHOIC ACID TRANSFERASE TAGU"/>
    <property type="match status" value="1"/>
</dbReference>
<dbReference type="InterPro" id="IPR050922">
    <property type="entry name" value="LytR/CpsA/Psr_CW_biosynth"/>
</dbReference>
<dbReference type="NCBIfam" id="TIGR00350">
    <property type="entry name" value="lytR_cpsA_psr"/>
    <property type="match status" value="1"/>
</dbReference>
<dbReference type="Proteomes" id="UP000199034">
    <property type="component" value="Unassembled WGS sequence"/>
</dbReference>
<feature type="compositionally biased region" description="Low complexity" evidence="2">
    <location>
        <begin position="367"/>
        <end position="376"/>
    </location>
</feature>
<accession>A0A1G6NI79</accession>
<feature type="domain" description="Cell envelope-related transcriptional attenuator" evidence="3">
    <location>
        <begin position="80"/>
        <end position="235"/>
    </location>
</feature>
<organism evidence="4 5">
    <name type="scientific">Nocardioides lianchengensis</name>
    <dbReference type="NCBI Taxonomy" id="1045774"/>
    <lineage>
        <taxon>Bacteria</taxon>
        <taxon>Bacillati</taxon>
        <taxon>Actinomycetota</taxon>
        <taxon>Actinomycetes</taxon>
        <taxon>Propionibacteriales</taxon>
        <taxon>Nocardioidaceae</taxon>
        <taxon>Nocardioides</taxon>
    </lineage>
</organism>
<protein>
    <submittedName>
        <fullName evidence="4">Cell envelope-related function transcriptional attenuator common domain-containing protein</fullName>
    </submittedName>
</protein>
<feature type="region of interest" description="Disordered" evidence="2">
    <location>
        <begin position="325"/>
        <end position="376"/>
    </location>
</feature>
<evidence type="ECO:0000313" key="4">
    <source>
        <dbReference type="EMBL" id="SDC67622.1"/>
    </source>
</evidence>
<evidence type="ECO:0000256" key="2">
    <source>
        <dbReference type="SAM" id="MobiDB-lite"/>
    </source>
</evidence>
<name>A0A1G6NI79_9ACTN</name>
<dbReference type="EMBL" id="FMZM01000003">
    <property type="protein sequence ID" value="SDC67622.1"/>
    <property type="molecule type" value="Genomic_DNA"/>
</dbReference>
<dbReference type="AlphaFoldDB" id="A0A1G6NI79"/>
<sequence length="376" mass="40558">MLTVILVTQLVVAMLTATTVYAFVRQLDDALPPGVEIPHVEGEKPEVEGPKEPLNILVMGSDTRTGEGNQIDGESGSDGSDTTMLLHVSADRKEAYGVSLPRDAIVDRPDCVDEDGRDVPGADDVMFNTAFSVGGPLCTIQMVETLTGVYVDHFIVLDFHGFKAMVDAVDGVQVCLPKEVDDPEHGIYLPAGTHELTGQQALNYVRERYTLSVTGDIGRMKRQQAFVASMINKVLSANTLSQPTKVRNFLKAVVGSIQVDDELDRVKDLADLAMQFRETGLSNIKFITVPIEEYPLDPNRLQWTTDADRLWKRIIADAPLGRTFSGGSISAAKPPTSESPSTSPDASPDTGASATPEQEEQAETARAEALANGLCA</sequence>
<dbReference type="InterPro" id="IPR004474">
    <property type="entry name" value="LytR_CpsA_psr"/>
</dbReference>
<feature type="region of interest" description="Disordered" evidence="2">
    <location>
        <begin position="62"/>
        <end position="81"/>
    </location>
</feature>
<dbReference type="PANTHER" id="PTHR33392">
    <property type="entry name" value="POLYISOPRENYL-TEICHOIC ACID--PEPTIDOGLYCAN TEICHOIC ACID TRANSFERASE TAGU"/>
    <property type="match status" value="1"/>
</dbReference>
<dbReference type="Gene3D" id="3.40.630.190">
    <property type="entry name" value="LCP protein"/>
    <property type="match status" value="1"/>
</dbReference>
<dbReference type="Pfam" id="PF03816">
    <property type="entry name" value="LytR_cpsA_psr"/>
    <property type="match status" value="1"/>
</dbReference>